<evidence type="ECO:0000313" key="2">
    <source>
        <dbReference type="Proteomes" id="UP001152795"/>
    </source>
</evidence>
<gene>
    <name evidence="1" type="ORF">PACLA_8A020148</name>
</gene>
<dbReference type="AlphaFoldDB" id="A0A7D9I227"/>
<organism evidence="1 2">
    <name type="scientific">Paramuricea clavata</name>
    <name type="common">Red gorgonian</name>
    <name type="synonym">Violescent sea-whip</name>
    <dbReference type="NCBI Taxonomy" id="317549"/>
    <lineage>
        <taxon>Eukaryota</taxon>
        <taxon>Metazoa</taxon>
        <taxon>Cnidaria</taxon>
        <taxon>Anthozoa</taxon>
        <taxon>Octocorallia</taxon>
        <taxon>Malacalcyonacea</taxon>
        <taxon>Plexauridae</taxon>
        <taxon>Paramuricea</taxon>
    </lineage>
</organism>
<protein>
    <submittedName>
        <fullName evidence="1">MutS homolog 4-like</fullName>
    </submittedName>
</protein>
<proteinExistence type="predicted"/>
<name>A0A7D9I227_PARCT</name>
<evidence type="ECO:0000313" key="1">
    <source>
        <dbReference type="EMBL" id="CAB3994742.1"/>
    </source>
</evidence>
<dbReference type="GO" id="GO:0005524">
    <property type="term" value="F:ATP binding"/>
    <property type="evidence" value="ECO:0007669"/>
    <property type="project" value="InterPro"/>
</dbReference>
<dbReference type="Proteomes" id="UP001152795">
    <property type="component" value="Unassembled WGS sequence"/>
</dbReference>
<comment type="caution">
    <text evidence="1">The sequence shown here is derived from an EMBL/GenBank/DDBJ whole genome shotgun (WGS) entry which is preliminary data.</text>
</comment>
<dbReference type="Pfam" id="PF05190">
    <property type="entry name" value="MutS_IV"/>
    <property type="match status" value="1"/>
</dbReference>
<dbReference type="InterPro" id="IPR036187">
    <property type="entry name" value="DNA_mismatch_repair_MutS_sf"/>
</dbReference>
<dbReference type="SUPFAM" id="SSF48334">
    <property type="entry name" value="DNA repair protein MutS, domain III"/>
    <property type="match status" value="1"/>
</dbReference>
<keyword evidence="2" id="KW-1185">Reference proteome</keyword>
<reference evidence="1" key="1">
    <citation type="submission" date="2020-04" db="EMBL/GenBank/DDBJ databases">
        <authorList>
            <person name="Alioto T."/>
            <person name="Alioto T."/>
            <person name="Gomez Garrido J."/>
        </authorList>
    </citation>
    <scope>NUCLEOTIDE SEQUENCE</scope>
    <source>
        <strain evidence="1">A484AB</strain>
    </source>
</reference>
<dbReference type="EMBL" id="CACRXK020002527">
    <property type="protein sequence ID" value="CAB3994742.1"/>
    <property type="molecule type" value="Genomic_DNA"/>
</dbReference>
<dbReference type="GO" id="GO:0030983">
    <property type="term" value="F:mismatched DNA binding"/>
    <property type="evidence" value="ECO:0007669"/>
    <property type="project" value="InterPro"/>
</dbReference>
<accession>A0A7D9I227</accession>
<dbReference type="GO" id="GO:0006298">
    <property type="term" value="P:mismatch repair"/>
    <property type="evidence" value="ECO:0007669"/>
    <property type="project" value="InterPro"/>
</dbReference>
<sequence>MEEIQKVIHDDTRYQKGTMNMRTQKCFAIKNTVPIASMLIFPGLLDVARRTYTEIVDDSLALVKQLGDKHDLPVKSAYNSTRGFHAQMHLNNQDNVSIEDLPSQFLKVVKTKNVLAFTTADLIKLNG</sequence>
<dbReference type="OrthoDB" id="276261at2759"/>
<dbReference type="InterPro" id="IPR007861">
    <property type="entry name" value="DNA_mismatch_repair_MutS_clamp"/>
</dbReference>